<feature type="region of interest" description="Disordered" evidence="2">
    <location>
        <begin position="84"/>
        <end position="138"/>
    </location>
</feature>
<evidence type="ECO:0000313" key="5">
    <source>
        <dbReference type="Proteomes" id="UP001610335"/>
    </source>
</evidence>
<feature type="region of interest" description="Disordered" evidence="2">
    <location>
        <begin position="422"/>
        <end position="587"/>
    </location>
</feature>
<gene>
    <name evidence="4" type="ORF">BDW59DRAFT_149834</name>
</gene>
<accession>A0ABR4I229</accession>
<feature type="coiled-coil region" evidence="1">
    <location>
        <begin position="197"/>
        <end position="231"/>
    </location>
</feature>
<evidence type="ECO:0000256" key="2">
    <source>
        <dbReference type="SAM" id="MobiDB-lite"/>
    </source>
</evidence>
<evidence type="ECO:0000256" key="1">
    <source>
        <dbReference type="SAM" id="Coils"/>
    </source>
</evidence>
<proteinExistence type="predicted"/>
<reference evidence="4 5" key="1">
    <citation type="submission" date="2024-07" db="EMBL/GenBank/DDBJ databases">
        <title>Section-level genome sequencing and comparative genomics of Aspergillus sections Usti and Cavernicolus.</title>
        <authorList>
            <consortium name="Lawrence Berkeley National Laboratory"/>
            <person name="Nybo J.L."/>
            <person name="Vesth T.C."/>
            <person name="Theobald S."/>
            <person name="Frisvad J.C."/>
            <person name="Larsen T.O."/>
            <person name="Kjaerboelling I."/>
            <person name="Rothschild-Mancinelli K."/>
            <person name="Lyhne E.K."/>
            <person name="Kogle M.E."/>
            <person name="Barry K."/>
            <person name="Clum A."/>
            <person name="Na H."/>
            <person name="Ledsgaard L."/>
            <person name="Lin J."/>
            <person name="Lipzen A."/>
            <person name="Kuo A."/>
            <person name="Riley R."/>
            <person name="Mondo S."/>
            <person name="LaButti K."/>
            <person name="Haridas S."/>
            <person name="Pangalinan J."/>
            <person name="Salamov A.A."/>
            <person name="Simmons B.A."/>
            <person name="Magnuson J.K."/>
            <person name="Chen J."/>
            <person name="Drula E."/>
            <person name="Henrissat B."/>
            <person name="Wiebenga A."/>
            <person name="Lubbers R.J."/>
            <person name="Gomes A.C."/>
            <person name="Makela M.R."/>
            <person name="Stajich J."/>
            <person name="Grigoriev I.V."/>
            <person name="Mortensen U.H."/>
            <person name="De vries R.P."/>
            <person name="Baker S.E."/>
            <person name="Andersen M.R."/>
        </authorList>
    </citation>
    <scope>NUCLEOTIDE SEQUENCE [LARGE SCALE GENOMIC DNA]</scope>
    <source>
        <strain evidence="4 5">CBS 600.67</strain>
    </source>
</reference>
<name>A0ABR4I229_9EURO</name>
<feature type="compositionally biased region" description="Polar residues" evidence="2">
    <location>
        <begin position="319"/>
        <end position="342"/>
    </location>
</feature>
<organism evidence="4 5">
    <name type="scientific">Aspergillus cavernicola</name>
    <dbReference type="NCBI Taxonomy" id="176166"/>
    <lineage>
        <taxon>Eukaryota</taxon>
        <taxon>Fungi</taxon>
        <taxon>Dikarya</taxon>
        <taxon>Ascomycota</taxon>
        <taxon>Pezizomycotina</taxon>
        <taxon>Eurotiomycetes</taxon>
        <taxon>Eurotiomycetidae</taxon>
        <taxon>Eurotiales</taxon>
        <taxon>Aspergillaceae</taxon>
        <taxon>Aspergillus</taxon>
        <taxon>Aspergillus subgen. Nidulantes</taxon>
    </lineage>
</organism>
<feature type="region of interest" description="Disordered" evidence="2">
    <location>
        <begin position="150"/>
        <end position="190"/>
    </location>
</feature>
<keyword evidence="1" id="KW-0175">Coiled coil</keyword>
<evidence type="ECO:0000259" key="3">
    <source>
        <dbReference type="Pfam" id="PF13257"/>
    </source>
</evidence>
<feature type="region of interest" description="Disordered" evidence="2">
    <location>
        <begin position="608"/>
        <end position="633"/>
    </location>
</feature>
<feature type="region of interest" description="Disordered" evidence="2">
    <location>
        <begin position="319"/>
        <end position="390"/>
    </location>
</feature>
<feature type="compositionally biased region" description="Low complexity" evidence="2">
    <location>
        <begin position="152"/>
        <end position="162"/>
    </location>
</feature>
<dbReference type="EMBL" id="JBFXLS010000061">
    <property type="protein sequence ID" value="KAL2821813.1"/>
    <property type="molecule type" value="Genomic_DNA"/>
</dbReference>
<feature type="compositionally biased region" description="Polar residues" evidence="2">
    <location>
        <begin position="163"/>
        <end position="190"/>
    </location>
</feature>
<feature type="compositionally biased region" description="Polar residues" evidence="2">
    <location>
        <begin position="452"/>
        <end position="476"/>
    </location>
</feature>
<dbReference type="Proteomes" id="UP001610335">
    <property type="component" value="Unassembled WGS sequence"/>
</dbReference>
<feature type="domain" description="DUF4048" evidence="3">
    <location>
        <begin position="315"/>
        <end position="545"/>
    </location>
</feature>
<dbReference type="Pfam" id="PF13257">
    <property type="entry name" value="DUF4048"/>
    <property type="match status" value="1"/>
</dbReference>
<comment type="caution">
    <text evidence="4">The sequence shown here is derived from an EMBL/GenBank/DDBJ whole genome shotgun (WGS) entry which is preliminary data.</text>
</comment>
<protein>
    <recommendedName>
        <fullName evidence="3">DUF4048 domain-containing protein</fullName>
    </recommendedName>
</protein>
<dbReference type="InterPro" id="IPR025122">
    <property type="entry name" value="DUF4048"/>
</dbReference>
<keyword evidence="5" id="KW-1185">Reference proteome</keyword>
<evidence type="ECO:0000313" key="4">
    <source>
        <dbReference type="EMBL" id="KAL2821813.1"/>
    </source>
</evidence>
<feature type="region of interest" description="Disordered" evidence="2">
    <location>
        <begin position="251"/>
        <end position="276"/>
    </location>
</feature>
<sequence>MAASYNITIPCPFFTFESILGFLTLFLALPRSFIQPIFASFPISRPFHSVLRFWGSSCRICHDPIIIRSIILLVADSCSTMGDSPGMDRAETPEASQTIISSSNSPNESLPPPRQILSKRSSLPPRPHGAARHTKRLTLNFPINIPQGVAFGPSASSSPSGSMTPATRSSARQSPVHTISTTPFDGQNDGTSLLTAIASQERRVLELREELQRAEGELDSLKKQWSSSEKTKKRTEVNHRAEVMLPLKSPDRISGAQAATTHSREQSVSGTATPAFPTQVRLSRELERRQSVLAAAATYGTSVSANGRRVFQGSHARTLSLLSPTPGSAGSKQSGSESTFSQADIDRVGRPPRSATMPSVDRTPAPSTVTPTDDMISQWRKTMPVPPPSRDLLMRTGKQMATDLKDGLWTFLEDIRQATVGDEGINATESRTMQPPRNRDSSSASRSRDRLSVQTGKLSRSPSGMKSPGSQTTGKGSKSADIDASFWGEFGIDSSGQKSASTHRIPKTPSDPNRPADPNALDVDETWDNWDTPQPKKHTPSSSRSTIESRQDRSPTTQTSSPRTSTSFGDWGHDIPDPSVSDGIPWPALTQVAPSNLTRTATNLMAEWERSLTPSSNRSPLASPGLDKDSKKD</sequence>
<feature type="compositionally biased region" description="Polar residues" evidence="2">
    <location>
        <begin position="257"/>
        <end position="272"/>
    </location>
</feature>
<feature type="compositionally biased region" description="Low complexity" evidence="2">
    <location>
        <begin position="554"/>
        <end position="567"/>
    </location>
</feature>